<sequence length="26" mass="2889">MNFAIAYWLEPVLSFSDTIASLIISS</sequence>
<protein>
    <submittedName>
        <fullName evidence="1">Uncharacterized protein</fullName>
    </submittedName>
</protein>
<organism evidence="1">
    <name type="scientific">Medicago truncatula</name>
    <name type="common">Barrel medic</name>
    <name type="synonym">Medicago tribuloides</name>
    <dbReference type="NCBI Taxonomy" id="3880"/>
    <lineage>
        <taxon>Eukaryota</taxon>
        <taxon>Viridiplantae</taxon>
        <taxon>Streptophyta</taxon>
        <taxon>Embryophyta</taxon>
        <taxon>Tracheophyta</taxon>
        <taxon>Spermatophyta</taxon>
        <taxon>Magnoliopsida</taxon>
        <taxon>eudicotyledons</taxon>
        <taxon>Gunneridae</taxon>
        <taxon>Pentapetalae</taxon>
        <taxon>rosids</taxon>
        <taxon>fabids</taxon>
        <taxon>Fabales</taxon>
        <taxon>Fabaceae</taxon>
        <taxon>Papilionoideae</taxon>
        <taxon>50 kb inversion clade</taxon>
        <taxon>NPAAA clade</taxon>
        <taxon>Hologalegina</taxon>
        <taxon>IRL clade</taxon>
        <taxon>Trifolieae</taxon>
        <taxon>Medicago</taxon>
    </lineage>
</organism>
<accession>I3T6U0</accession>
<reference evidence="1" key="1">
    <citation type="submission" date="2012-05" db="EMBL/GenBank/DDBJ databases">
        <authorList>
            <person name="Krishnakumar V."/>
            <person name="Cheung F."/>
            <person name="Xiao Y."/>
            <person name="Chan A."/>
            <person name="Moskal W.A."/>
            <person name="Town C.D."/>
        </authorList>
    </citation>
    <scope>NUCLEOTIDE SEQUENCE</scope>
</reference>
<proteinExistence type="evidence at transcript level"/>
<dbReference type="EMBL" id="BT148438">
    <property type="protein sequence ID" value="AFK48232.1"/>
    <property type="molecule type" value="mRNA"/>
</dbReference>
<evidence type="ECO:0000313" key="1">
    <source>
        <dbReference type="EMBL" id="AFK48232.1"/>
    </source>
</evidence>
<name>I3T6U0_MEDTR</name>
<dbReference type="AlphaFoldDB" id="I3T6U0"/>
<dbReference type="EMBL" id="BT147601">
    <property type="protein sequence ID" value="AFK47395.1"/>
    <property type="molecule type" value="mRNA"/>
</dbReference>